<sequence>MTTRRLSVVASLFTYYPLALTCVTTVLNILIIIILSQKVFRQRPTMRYMLVIAFVDMFLLYGWNLDHFFRLKYDFEVDRLSVLSCKLSTYINHVLSQSSAWLRVWMCVDRFCALNQIRQRRAVHQHRRVFLLIALTFIIIMVINLHLPIFACYAYKYHNQTRIAGGSLHFPLYPTWNYINLALYNIIPFVLMLVFNVLIIRHLILIQRTSTIRHSRIRHTTISIPILLSAFLFCLMTTPPALIWAFFYKAIRAGIFQEYLMSLIDSVKYTYHSLGFFLYFITLVEFRKEFFRLMHCRCINTNELIKFIQSTTTGRAYRYRTQSVRVPTITKS</sequence>
<feature type="transmembrane region" description="Helical" evidence="8">
    <location>
        <begin position="129"/>
        <end position="156"/>
    </location>
</feature>
<feature type="transmembrane region" description="Helical" evidence="8">
    <location>
        <begin position="267"/>
        <end position="286"/>
    </location>
</feature>
<evidence type="ECO:0000313" key="12">
    <source>
        <dbReference type="Proteomes" id="UP000663828"/>
    </source>
</evidence>
<comment type="caution">
    <text evidence="11">The sequence shown here is derived from an EMBL/GenBank/DDBJ whole genome shotgun (WGS) entry which is preliminary data.</text>
</comment>
<dbReference type="InterPro" id="IPR017452">
    <property type="entry name" value="GPCR_Rhodpsn_7TM"/>
</dbReference>
<evidence type="ECO:0000256" key="2">
    <source>
        <dbReference type="ARBA" id="ARBA00022692"/>
    </source>
</evidence>
<evidence type="ECO:0000256" key="5">
    <source>
        <dbReference type="ARBA" id="ARBA00023136"/>
    </source>
</evidence>
<dbReference type="PROSITE" id="PS50262">
    <property type="entry name" value="G_PROTEIN_RECEP_F1_2"/>
    <property type="match status" value="1"/>
</dbReference>
<keyword evidence="6" id="KW-0675">Receptor</keyword>
<feature type="transmembrane region" description="Helical" evidence="8">
    <location>
        <begin position="221"/>
        <end position="247"/>
    </location>
</feature>
<keyword evidence="12" id="KW-1185">Reference proteome</keyword>
<dbReference type="PANTHER" id="PTHR24243">
    <property type="entry name" value="G-PROTEIN COUPLED RECEPTOR"/>
    <property type="match status" value="1"/>
</dbReference>
<dbReference type="Gene3D" id="1.20.1070.10">
    <property type="entry name" value="Rhodopsin 7-helix transmembrane proteins"/>
    <property type="match status" value="1"/>
</dbReference>
<comment type="subcellular location">
    <subcellularLocation>
        <location evidence="1">Membrane</location>
        <topology evidence="1">Multi-pass membrane protein</topology>
    </subcellularLocation>
</comment>
<evidence type="ECO:0000313" key="10">
    <source>
        <dbReference type="EMBL" id="CAF0829848.1"/>
    </source>
</evidence>
<keyword evidence="7" id="KW-0807">Transducer</keyword>
<dbReference type="EMBL" id="CAJNOR010001793">
    <property type="protein sequence ID" value="CAF1200097.1"/>
    <property type="molecule type" value="Genomic_DNA"/>
</dbReference>
<dbReference type="Proteomes" id="UP000663852">
    <property type="component" value="Unassembled WGS sequence"/>
</dbReference>
<keyword evidence="3 8" id="KW-1133">Transmembrane helix</keyword>
<dbReference type="Proteomes" id="UP000663828">
    <property type="component" value="Unassembled WGS sequence"/>
</dbReference>
<dbReference type="EMBL" id="CAJNOJ010000018">
    <property type="protein sequence ID" value="CAF0829848.1"/>
    <property type="molecule type" value="Genomic_DNA"/>
</dbReference>
<reference evidence="11" key="1">
    <citation type="submission" date="2021-02" db="EMBL/GenBank/DDBJ databases">
        <authorList>
            <person name="Nowell W R."/>
        </authorList>
    </citation>
    <scope>NUCLEOTIDE SEQUENCE</scope>
</reference>
<dbReference type="AlphaFoldDB" id="A0A814WDX9"/>
<evidence type="ECO:0000256" key="4">
    <source>
        <dbReference type="ARBA" id="ARBA00023040"/>
    </source>
</evidence>
<evidence type="ECO:0000256" key="8">
    <source>
        <dbReference type="SAM" id="Phobius"/>
    </source>
</evidence>
<feature type="domain" description="G-protein coupled receptors family 1 profile" evidence="9">
    <location>
        <begin position="27"/>
        <end position="279"/>
    </location>
</feature>
<dbReference type="OrthoDB" id="9990906at2759"/>
<dbReference type="Pfam" id="PF00001">
    <property type="entry name" value="7tm_1"/>
    <property type="match status" value="1"/>
</dbReference>
<evidence type="ECO:0000259" key="9">
    <source>
        <dbReference type="PROSITE" id="PS50262"/>
    </source>
</evidence>
<evidence type="ECO:0000313" key="11">
    <source>
        <dbReference type="EMBL" id="CAF1200097.1"/>
    </source>
</evidence>
<keyword evidence="5 8" id="KW-0472">Membrane</keyword>
<evidence type="ECO:0000256" key="3">
    <source>
        <dbReference type="ARBA" id="ARBA00022989"/>
    </source>
</evidence>
<organism evidence="11 12">
    <name type="scientific">Adineta ricciae</name>
    <name type="common">Rotifer</name>
    <dbReference type="NCBI Taxonomy" id="249248"/>
    <lineage>
        <taxon>Eukaryota</taxon>
        <taxon>Metazoa</taxon>
        <taxon>Spiralia</taxon>
        <taxon>Gnathifera</taxon>
        <taxon>Rotifera</taxon>
        <taxon>Eurotatoria</taxon>
        <taxon>Bdelloidea</taxon>
        <taxon>Adinetida</taxon>
        <taxon>Adinetidae</taxon>
        <taxon>Adineta</taxon>
    </lineage>
</organism>
<dbReference type="SUPFAM" id="SSF81321">
    <property type="entry name" value="Family A G protein-coupled receptor-like"/>
    <property type="match status" value="1"/>
</dbReference>
<proteinExistence type="predicted"/>
<feature type="transmembrane region" description="Helical" evidence="8">
    <location>
        <begin position="15"/>
        <end position="36"/>
    </location>
</feature>
<evidence type="ECO:0000256" key="6">
    <source>
        <dbReference type="ARBA" id="ARBA00023170"/>
    </source>
</evidence>
<accession>A0A814WDX9</accession>
<dbReference type="GO" id="GO:0004930">
    <property type="term" value="F:G protein-coupled receptor activity"/>
    <property type="evidence" value="ECO:0007669"/>
    <property type="project" value="UniProtKB-KW"/>
</dbReference>
<dbReference type="PANTHER" id="PTHR24243:SF230">
    <property type="entry name" value="G-PROTEIN COUPLED RECEPTORS FAMILY 1 PROFILE DOMAIN-CONTAINING PROTEIN"/>
    <property type="match status" value="1"/>
</dbReference>
<evidence type="ECO:0000256" key="1">
    <source>
        <dbReference type="ARBA" id="ARBA00004141"/>
    </source>
</evidence>
<dbReference type="InterPro" id="IPR000276">
    <property type="entry name" value="GPCR_Rhodpsn"/>
</dbReference>
<feature type="transmembrane region" description="Helical" evidence="8">
    <location>
        <begin position="176"/>
        <end position="200"/>
    </location>
</feature>
<dbReference type="GO" id="GO:0005886">
    <property type="term" value="C:plasma membrane"/>
    <property type="evidence" value="ECO:0007669"/>
    <property type="project" value="TreeGrafter"/>
</dbReference>
<name>A0A814WDX9_ADIRI</name>
<protein>
    <recommendedName>
        <fullName evidence="9">G-protein coupled receptors family 1 profile domain-containing protein</fullName>
    </recommendedName>
</protein>
<keyword evidence="2 8" id="KW-0812">Transmembrane</keyword>
<evidence type="ECO:0000256" key="7">
    <source>
        <dbReference type="ARBA" id="ARBA00023224"/>
    </source>
</evidence>
<gene>
    <name evidence="10" type="ORF">EDS130_LOCUS6280</name>
    <name evidence="11" type="ORF">XAT740_LOCUS23625</name>
</gene>
<feature type="transmembrane region" description="Helical" evidence="8">
    <location>
        <begin position="48"/>
        <end position="65"/>
    </location>
</feature>
<keyword evidence="4" id="KW-0297">G-protein coupled receptor</keyword>